<dbReference type="Proteomes" id="UP000264120">
    <property type="component" value="Chromosome"/>
</dbReference>
<evidence type="ECO:0000259" key="4">
    <source>
        <dbReference type="Pfam" id="PF25967"/>
    </source>
</evidence>
<gene>
    <name evidence="5" type="primary">srpA</name>
    <name evidence="5" type="ORF">CD178_00284</name>
</gene>
<dbReference type="Pfam" id="PF25876">
    <property type="entry name" value="HH_MFP_RND"/>
    <property type="match status" value="1"/>
</dbReference>
<dbReference type="InterPro" id="IPR006143">
    <property type="entry name" value="RND_pump_MFP"/>
</dbReference>
<evidence type="ECO:0000313" key="5">
    <source>
        <dbReference type="EMBL" id="AXY21111.1"/>
    </source>
</evidence>
<dbReference type="GO" id="GO:0015562">
    <property type="term" value="F:efflux transmembrane transporter activity"/>
    <property type="evidence" value="ECO:0007669"/>
    <property type="project" value="TreeGrafter"/>
</dbReference>
<feature type="coiled-coil region" evidence="2">
    <location>
        <begin position="180"/>
        <end position="207"/>
    </location>
</feature>
<keyword evidence="2" id="KW-0175">Coiled coil</keyword>
<dbReference type="GO" id="GO:1990281">
    <property type="term" value="C:efflux pump complex"/>
    <property type="evidence" value="ECO:0007669"/>
    <property type="project" value="TreeGrafter"/>
</dbReference>
<organism evidence="5 6">
    <name type="scientific">Komagataeibacter saccharivorans</name>
    <dbReference type="NCBI Taxonomy" id="265959"/>
    <lineage>
        <taxon>Bacteria</taxon>
        <taxon>Pseudomonadati</taxon>
        <taxon>Pseudomonadota</taxon>
        <taxon>Alphaproteobacteria</taxon>
        <taxon>Acetobacterales</taxon>
        <taxon>Acetobacteraceae</taxon>
        <taxon>Komagataeibacter</taxon>
    </lineage>
</organism>
<dbReference type="PANTHER" id="PTHR30469:SF38">
    <property type="entry name" value="HLYD FAMILY SECRETION PROTEIN"/>
    <property type="match status" value="1"/>
</dbReference>
<dbReference type="Pfam" id="PF25967">
    <property type="entry name" value="RND-MFP_C"/>
    <property type="match status" value="1"/>
</dbReference>
<dbReference type="AlphaFoldDB" id="A0A347W8B8"/>
<dbReference type="EMBL" id="CP023036">
    <property type="protein sequence ID" value="AXY21111.1"/>
    <property type="molecule type" value="Genomic_DNA"/>
</dbReference>
<dbReference type="Gene3D" id="2.40.30.170">
    <property type="match status" value="1"/>
</dbReference>
<comment type="similarity">
    <text evidence="1">Belongs to the membrane fusion protein (MFP) (TC 8.A.1) family.</text>
</comment>
<dbReference type="NCBIfam" id="TIGR01730">
    <property type="entry name" value="RND_mfp"/>
    <property type="match status" value="1"/>
</dbReference>
<evidence type="ECO:0000259" key="3">
    <source>
        <dbReference type="Pfam" id="PF25876"/>
    </source>
</evidence>
<keyword evidence="6" id="KW-1185">Reference proteome</keyword>
<sequence length="406" mass="43000">MQTRHTGSEGAGYVQPPSFLTTIFHPVPHGKDSAPSGQRSMPAVKKTGSASGLILLCLLLLLSACHKKAAVEEVRPVRSVIVEPAPDANGEVVTGQVAAHRSINLAFRLPGKVVERTVLAGSVVHAGDLLARLDDAVPQQTLRTALAENATARAALEQAAPLKQRAAALLPVQAISRNDYDDAVRRYKTAQDQVQATQAQVRVALEQLGYTRLVTAEDGIVTDRLVEAGEVVAAGQPVLRMAANDGLDAQFDMPEALAQSRLTVGMTMKVCLDAVPVVCAPAAIYEIAPDTDPLTRTYHTKALLHATRDMMPLGAVVTGHLSMPSAPTVHLPPAALTTQDGRPAVWIIAPDTLRVSQRPVTIARYGTDDVVIASGLNAGERVVTAGVQALYPQEKVSLLDEADVRP</sequence>
<evidence type="ECO:0000256" key="1">
    <source>
        <dbReference type="ARBA" id="ARBA00009477"/>
    </source>
</evidence>
<dbReference type="PANTHER" id="PTHR30469">
    <property type="entry name" value="MULTIDRUG RESISTANCE PROTEIN MDTA"/>
    <property type="match status" value="1"/>
</dbReference>
<dbReference type="InterPro" id="IPR058627">
    <property type="entry name" value="MdtA-like_C"/>
</dbReference>
<dbReference type="InterPro" id="IPR058624">
    <property type="entry name" value="MdtA-like_HH"/>
</dbReference>
<evidence type="ECO:0000256" key="2">
    <source>
        <dbReference type="SAM" id="Coils"/>
    </source>
</evidence>
<dbReference type="KEGG" id="ksc:CD178_00284"/>
<dbReference type="Gene3D" id="2.40.50.100">
    <property type="match status" value="1"/>
</dbReference>
<dbReference type="RefSeq" id="WP_118962351.1">
    <property type="nucleotide sequence ID" value="NZ_CP023036.1"/>
</dbReference>
<dbReference type="Gene3D" id="1.10.287.470">
    <property type="entry name" value="Helix hairpin bin"/>
    <property type="match status" value="1"/>
</dbReference>
<evidence type="ECO:0000313" key="6">
    <source>
        <dbReference type="Proteomes" id="UP000264120"/>
    </source>
</evidence>
<dbReference type="OrthoDB" id="9813967at2"/>
<feature type="domain" description="Multidrug resistance protein MdtA-like alpha-helical hairpin" evidence="3">
    <location>
        <begin position="142"/>
        <end position="211"/>
    </location>
</feature>
<protein>
    <submittedName>
        <fullName evidence="5">Solvent efflux pump periplasmic linker SrpA</fullName>
    </submittedName>
</protein>
<dbReference type="SUPFAM" id="SSF111369">
    <property type="entry name" value="HlyD-like secretion proteins"/>
    <property type="match status" value="1"/>
</dbReference>
<feature type="domain" description="Multidrug resistance protein MdtA-like C-terminal permuted SH3" evidence="4">
    <location>
        <begin position="331"/>
        <end position="388"/>
    </location>
</feature>
<proteinExistence type="inferred from homology"/>
<accession>A0A347W8B8</accession>
<name>A0A347W8B8_9PROT</name>
<dbReference type="Gene3D" id="2.40.420.20">
    <property type="match status" value="1"/>
</dbReference>
<reference evidence="5 6" key="1">
    <citation type="submission" date="2017-08" db="EMBL/GenBank/DDBJ databases">
        <title>Complete genome sequence of Gluconacetobacter saccharivorans CV1 isolated from Fermented Vinegar.</title>
        <authorList>
            <person name="Kim S.-Y."/>
        </authorList>
    </citation>
    <scope>NUCLEOTIDE SEQUENCE [LARGE SCALE GENOMIC DNA]</scope>
    <source>
        <strain evidence="5 6">CV1</strain>
    </source>
</reference>